<proteinExistence type="predicted"/>
<dbReference type="OrthoDB" id="410104at2759"/>
<keyword evidence="3" id="KW-1185">Reference proteome</keyword>
<evidence type="ECO:0000313" key="3">
    <source>
        <dbReference type="Proteomes" id="UP000230423"/>
    </source>
</evidence>
<reference evidence="2 3" key="1">
    <citation type="submission" date="2015-09" db="EMBL/GenBank/DDBJ databases">
        <title>Draft genome of the parasitic nematode Teladorsagia circumcincta isolate WARC Sus (inbred).</title>
        <authorList>
            <person name="Mitreva M."/>
        </authorList>
    </citation>
    <scope>NUCLEOTIDE SEQUENCE [LARGE SCALE GENOMIC DNA]</scope>
    <source>
        <strain evidence="2 3">S</strain>
    </source>
</reference>
<dbReference type="EMBL" id="KZ366987">
    <property type="protein sequence ID" value="PIO57201.1"/>
    <property type="molecule type" value="Genomic_DNA"/>
</dbReference>
<organism evidence="2 3">
    <name type="scientific">Teladorsagia circumcincta</name>
    <name type="common">Brown stomach worm</name>
    <name type="synonym">Ostertagia circumcincta</name>
    <dbReference type="NCBI Taxonomy" id="45464"/>
    <lineage>
        <taxon>Eukaryota</taxon>
        <taxon>Metazoa</taxon>
        <taxon>Ecdysozoa</taxon>
        <taxon>Nematoda</taxon>
        <taxon>Chromadorea</taxon>
        <taxon>Rhabditida</taxon>
        <taxon>Rhabditina</taxon>
        <taxon>Rhabditomorpha</taxon>
        <taxon>Strongyloidea</taxon>
        <taxon>Trichostrongylidae</taxon>
        <taxon>Teladorsagia</taxon>
    </lineage>
</organism>
<dbReference type="PANTHER" id="PTHR47027:SF25">
    <property type="entry name" value="REVERSE TRANSCRIPTASE DOMAIN-CONTAINING PROTEIN"/>
    <property type="match status" value="1"/>
</dbReference>
<feature type="domain" description="Reverse transcriptase" evidence="1">
    <location>
        <begin position="10"/>
        <end position="136"/>
    </location>
</feature>
<dbReference type="InterPro" id="IPR000477">
    <property type="entry name" value="RT_dom"/>
</dbReference>
<accession>A0A2G9TGY0</accession>
<sequence length="204" mass="23030">MYLNSSCCVRTNDGYTRFFEITTRVRQACILSPLLFNICLDFIMRKAVGQTRTGISWDDQERHKDLDFAGDNALIEEKANKLQEATTKLSNEADLIGLRIGAKKSKVTSIGSYNTQMVTNVDAKQLETVNRSAYLGSTVVCDGDAETDAHAAIPIYCDSHGAIRKRNTKNLCWPHQDINAFHKRCLRRYGIRITSPNRKFYAAQ</sequence>
<feature type="non-terminal residue" evidence="2">
    <location>
        <position position="204"/>
    </location>
</feature>
<name>A0A2G9TGY0_TELCI</name>
<evidence type="ECO:0000313" key="2">
    <source>
        <dbReference type="EMBL" id="PIO57201.1"/>
    </source>
</evidence>
<protein>
    <recommendedName>
        <fullName evidence="1">Reverse transcriptase domain-containing protein</fullName>
    </recommendedName>
</protein>
<dbReference type="AlphaFoldDB" id="A0A2G9TGY0"/>
<evidence type="ECO:0000259" key="1">
    <source>
        <dbReference type="Pfam" id="PF00078"/>
    </source>
</evidence>
<dbReference type="Proteomes" id="UP000230423">
    <property type="component" value="Unassembled WGS sequence"/>
</dbReference>
<gene>
    <name evidence="2" type="ORF">TELCIR_21395</name>
</gene>
<dbReference type="PANTHER" id="PTHR47027">
    <property type="entry name" value="REVERSE TRANSCRIPTASE DOMAIN-CONTAINING PROTEIN"/>
    <property type="match status" value="1"/>
</dbReference>
<dbReference type="Pfam" id="PF00078">
    <property type="entry name" value="RVT_1"/>
    <property type="match status" value="1"/>
</dbReference>